<sequence length="251" mass="28665">MIITSTNTSHLKVLSVGIRNEDDLYDICDVSEKDKSADQKMNDEFSQFVGYFSSVMILNEIPKKQKDLRFSIYVFSNEPIECARQIPVHIPEERTIISSWPSKPEMNFGTDDRINIEIGSASNGSWINQQLIRKKSSLINKSSAITSKRNLQQYFLDCKGNKDIGMLEIFQHSTTSIFAPQFMFELTPNQSCQQYGKELMICGEWDNGNLCDSKSKVSAFIDYKILESDKVHIINGGSEEIICENNKFIDR</sequence>
<organism evidence="1 2">
    <name type="scientific">Streblomastix strix</name>
    <dbReference type="NCBI Taxonomy" id="222440"/>
    <lineage>
        <taxon>Eukaryota</taxon>
        <taxon>Metamonada</taxon>
        <taxon>Preaxostyla</taxon>
        <taxon>Oxymonadida</taxon>
        <taxon>Streblomastigidae</taxon>
        <taxon>Streblomastix</taxon>
    </lineage>
</organism>
<dbReference type="EMBL" id="SNRW01040632">
    <property type="protein sequence ID" value="KAA6342513.1"/>
    <property type="molecule type" value="Genomic_DNA"/>
</dbReference>
<evidence type="ECO:0000313" key="2">
    <source>
        <dbReference type="Proteomes" id="UP000324800"/>
    </source>
</evidence>
<reference evidence="1 2" key="1">
    <citation type="submission" date="2019-03" db="EMBL/GenBank/DDBJ databases">
        <title>Single cell metagenomics reveals metabolic interactions within the superorganism composed of flagellate Streblomastix strix and complex community of Bacteroidetes bacteria on its surface.</title>
        <authorList>
            <person name="Treitli S.C."/>
            <person name="Kolisko M."/>
            <person name="Husnik F."/>
            <person name="Keeling P."/>
            <person name="Hampl V."/>
        </authorList>
    </citation>
    <scope>NUCLEOTIDE SEQUENCE [LARGE SCALE GENOMIC DNA]</scope>
    <source>
        <strain evidence="1">ST1C</strain>
    </source>
</reference>
<comment type="caution">
    <text evidence="1">The sequence shown here is derived from an EMBL/GenBank/DDBJ whole genome shotgun (WGS) entry which is preliminary data.</text>
</comment>
<dbReference type="AlphaFoldDB" id="A0A5J4SB54"/>
<accession>A0A5J4SB54</accession>
<protein>
    <submittedName>
        <fullName evidence="1">Uncharacterized protein</fullName>
    </submittedName>
</protein>
<name>A0A5J4SB54_9EUKA</name>
<feature type="non-terminal residue" evidence="1">
    <location>
        <position position="251"/>
    </location>
</feature>
<proteinExistence type="predicted"/>
<dbReference type="Proteomes" id="UP000324800">
    <property type="component" value="Unassembled WGS sequence"/>
</dbReference>
<evidence type="ECO:0000313" key="1">
    <source>
        <dbReference type="EMBL" id="KAA6342513.1"/>
    </source>
</evidence>
<gene>
    <name evidence="1" type="ORF">EZS28_052384</name>
</gene>